<evidence type="ECO:0008006" key="11">
    <source>
        <dbReference type="Google" id="ProtNLM"/>
    </source>
</evidence>
<dbReference type="Pfam" id="PF14657">
    <property type="entry name" value="Arm-DNA-bind_4"/>
    <property type="match status" value="1"/>
</dbReference>
<evidence type="ECO:0000313" key="8">
    <source>
        <dbReference type="EMBL" id="OTP13680.1"/>
    </source>
</evidence>
<feature type="domain" description="Tyr recombinase" evidence="6">
    <location>
        <begin position="164"/>
        <end position="358"/>
    </location>
</feature>
<dbReference type="Proteomes" id="UP000195141">
    <property type="component" value="Chromosome"/>
</dbReference>
<dbReference type="InterPro" id="IPR028259">
    <property type="entry name" value="AP2-like_int_N"/>
</dbReference>
<reference evidence="8" key="1">
    <citation type="submission" date="2017-05" db="EMBL/GenBank/DDBJ databases">
        <title>The Genome Sequence of Enterococcus sp. 9E7_DIV0242.</title>
        <authorList>
            <consortium name="The Broad Institute Genomics Platform"/>
            <consortium name="The Broad Institute Genomic Center for Infectious Diseases"/>
            <person name="Earl A."/>
            <person name="Manson A."/>
            <person name="Schwartman J."/>
            <person name="Gilmore M."/>
            <person name="Abouelleil A."/>
            <person name="Cao P."/>
            <person name="Chapman S."/>
            <person name="Cusick C."/>
            <person name="Shea T."/>
            <person name="Young S."/>
            <person name="Neafsey D."/>
            <person name="Nusbaum C."/>
            <person name="Birren B."/>
        </authorList>
    </citation>
    <scope>NUCLEOTIDE SEQUENCE [LARGE SCALE GENOMIC DNA]</scope>
    <source>
        <strain evidence="8">9E7_DIV0242</strain>
    </source>
</reference>
<dbReference type="Pfam" id="PF14659">
    <property type="entry name" value="Phage_int_SAM_3"/>
    <property type="match status" value="1"/>
</dbReference>
<dbReference type="Gene3D" id="1.10.150.130">
    <property type="match status" value="1"/>
</dbReference>
<dbReference type="CDD" id="cd01189">
    <property type="entry name" value="INT_ICEBs1_C_like"/>
    <property type="match status" value="1"/>
</dbReference>
<dbReference type="PANTHER" id="PTHR30349:SF64">
    <property type="entry name" value="PROPHAGE INTEGRASE INTD-RELATED"/>
    <property type="match status" value="1"/>
</dbReference>
<dbReference type="PROSITE" id="PS51900">
    <property type="entry name" value="CB"/>
    <property type="match status" value="1"/>
</dbReference>
<evidence type="ECO:0000259" key="7">
    <source>
        <dbReference type="PROSITE" id="PS51900"/>
    </source>
</evidence>
<comment type="similarity">
    <text evidence="1">Belongs to the 'phage' integrase family.</text>
</comment>
<evidence type="ECO:0000256" key="4">
    <source>
        <dbReference type="ARBA" id="ARBA00023172"/>
    </source>
</evidence>
<dbReference type="InterPro" id="IPR004107">
    <property type="entry name" value="Integrase_SAM-like_N"/>
</dbReference>
<keyword evidence="3 5" id="KW-0238">DNA-binding</keyword>
<dbReference type="AlphaFoldDB" id="A0A242K4F4"/>
<evidence type="ECO:0000256" key="2">
    <source>
        <dbReference type="ARBA" id="ARBA00022908"/>
    </source>
</evidence>
<protein>
    <recommendedName>
        <fullName evidence="11">Tyr recombinase domain-containing protein</fullName>
    </recommendedName>
</protein>
<dbReference type="InterPro" id="IPR050090">
    <property type="entry name" value="Tyrosine_recombinase_XerCD"/>
</dbReference>
<evidence type="ECO:0000313" key="10">
    <source>
        <dbReference type="Proteomes" id="UP000195141"/>
    </source>
</evidence>
<dbReference type="InterPro" id="IPR044068">
    <property type="entry name" value="CB"/>
</dbReference>
<sequence>MASYRKKGKKWYFRVSYKDEAGSFKVVERPGGLTKKEAQLAAAEFEKDIADGVNIKNKERLFSDYYLEWFETFKEGKFSIETDRIYRTTYNLICEHFEEIKLKDIDRKRYQQFINKYAENHSIGTVKKVNATIKSCFKDALHAGDIPRMPSYKITLSGKAEKPESEKYLNEEEAARLTKAVIDNIKVSYTSSYMILLGLDSGARFAELLGLTEDCIDFENNSIKIDKTWDYKHLNNFSTTKTDSSNRTLAINPITMNYLKQFIDAKKVKPINKLVFTDSSLKPISSNAANKALKRALKRAGIERDITFHGLRHTHGSLLLLHDTSLLYVSKRLGHSNMETTANVYSHLTKELNEKGNQVSETVMNNLYSSQNLAQNILN</sequence>
<feature type="domain" description="Core-binding (CB)" evidence="7">
    <location>
        <begin position="57"/>
        <end position="141"/>
    </location>
</feature>
<reference evidence="9" key="2">
    <citation type="submission" date="2017-05" db="EMBL/GenBank/DDBJ databases">
        <authorList>
            <consortium name="The Broad Institute Genomics Platform"/>
            <consortium name="The Broad Institute Genomic Center for Infectious Diseases"/>
            <person name="Earl A."/>
            <person name="Manson A."/>
            <person name="Schwartman J."/>
            <person name="Gilmore M."/>
            <person name="Abouelleil A."/>
            <person name="Cao P."/>
            <person name="Chapman S."/>
            <person name="Cusick C."/>
            <person name="Shea T."/>
            <person name="Young S."/>
            <person name="Neafsey D."/>
            <person name="Nusbaum C."/>
            <person name="Birren B."/>
        </authorList>
    </citation>
    <scope>NUCLEOTIDE SEQUENCE</scope>
    <source>
        <strain evidence="9">9E7_DIV0242</strain>
    </source>
</reference>
<evidence type="ECO:0000256" key="5">
    <source>
        <dbReference type="PROSITE-ProRule" id="PRU01248"/>
    </source>
</evidence>
<proteinExistence type="inferred from homology"/>
<keyword evidence="10" id="KW-1185">Reference proteome</keyword>
<dbReference type="GO" id="GO:0003677">
    <property type="term" value="F:DNA binding"/>
    <property type="evidence" value="ECO:0007669"/>
    <property type="project" value="UniProtKB-UniRule"/>
</dbReference>
<accession>A0A242K4F4</accession>
<dbReference type="PROSITE" id="PS51898">
    <property type="entry name" value="TYR_RECOMBINASE"/>
    <property type="match status" value="1"/>
</dbReference>
<keyword evidence="2" id="KW-0229">DNA integration</keyword>
<evidence type="ECO:0000313" key="9">
    <source>
        <dbReference type="EMBL" id="WYJ89928.1"/>
    </source>
</evidence>
<organism evidence="8">
    <name type="scientific">Candidatus Enterococcus clewellii</name>
    <dbReference type="NCBI Taxonomy" id="1834193"/>
    <lineage>
        <taxon>Bacteria</taxon>
        <taxon>Bacillati</taxon>
        <taxon>Bacillota</taxon>
        <taxon>Bacilli</taxon>
        <taxon>Lactobacillales</taxon>
        <taxon>Enterococcaceae</taxon>
        <taxon>Enterococcus</taxon>
    </lineage>
</organism>
<dbReference type="SUPFAM" id="SSF56349">
    <property type="entry name" value="DNA breaking-rejoining enzymes"/>
    <property type="match status" value="1"/>
</dbReference>
<gene>
    <name evidence="9" type="ORF">A5888_001656</name>
    <name evidence="8" type="ORF">A5888_003158</name>
</gene>
<dbReference type="Pfam" id="PF00589">
    <property type="entry name" value="Phage_integrase"/>
    <property type="match status" value="1"/>
</dbReference>
<dbReference type="GO" id="GO:0006310">
    <property type="term" value="P:DNA recombination"/>
    <property type="evidence" value="ECO:0007669"/>
    <property type="project" value="UniProtKB-KW"/>
</dbReference>
<reference evidence="9" key="3">
    <citation type="submission" date="2024-03" db="EMBL/GenBank/DDBJ databases">
        <title>The Genome Sequence of Enterococcus sp. DIV0242b.</title>
        <authorList>
            <consortium name="The Broad Institute Genomics Platform"/>
            <consortium name="The Broad Institute Microbial Omics Core"/>
            <consortium name="The Broad Institute Genomic Center for Infectious Diseases"/>
            <person name="Earl A."/>
            <person name="Manson A."/>
            <person name="Gilmore M."/>
            <person name="Schwartman J."/>
            <person name="Shea T."/>
            <person name="Abouelleil A."/>
            <person name="Cao P."/>
            <person name="Chapman S."/>
            <person name="Cusick C."/>
            <person name="Young S."/>
            <person name="Neafsey D."/>
            <person name="Nusbaum C."/>
            <person name="Birren B."/>
        </authorList>
    </citation>
    <scope>NUCLEOTIDE SEQUENCE</scope>
    <source>
        <strain evidence="9">9E7_DIV0242</strain>
    </source>
</reference>
<name>A0A242K4F4_9ENTE</name>
<dbReference type="InterPro" id="IPR002104">
    <property type="entry name" value="Integrase_catalytic"/>
</dbReference>
<dbReference type="RefSeq" id="WP_086350154.1">
    <property type="nucleotide sequence ID" value="NZ_CP147247.1"/>
</dbReference>
<evidence type="ECO:0000259" key="6">
    <source>
        <dbReference type="PROSITE" id="PS51898"/>
    </source>
</evidence>
<keyword evidence="4" id="KW-0233">DNA recombination</keyword>
<dbReference type="InterPro" id="IPR011010">
    <property type="entry name" value="DNA_brk_join_enz"/>
</dbReference>
<dbReference type="InterPro" id="IPR013762">
    <property type="entry name" value="Integrase-like_cat_sf"/>
</dbReference>
<dbReference type="EMBL" id="NGMM01000005">
    <property type="protein sequence ID" value="OTP13680.1"/>
    <property type="molecule type" value="Genomic_DNA"/>
</dbReference>
<dbReference type="EMBL" id="CP147247">
    <property type="protein sequence ID" value="WYJ89928.1"/>
    <property type="molecule type" value="Genomic_DNA"/>
</dbReference>
<evidence type="ECO:0000256" key="3">
    <source>
        <dbReference type="ARBA" id="ARBA00023125"/>
    </source>
</evidence>
<dbReference type="GO" id="GO:0015074">
    <property type="term" value="P:DNA integration"/>
    <property type="evidence" value="ECO:0007669"/>
    <property type="project" value="UniProtKB-KW"/>
</dbReference>
<dbReference type="OrthoDB" id="9803188at2"/>
<dbReference type="PANTHER" id="PTHR30349">
    <property type="entry name" value="PHAGE INTEGRASE-RELATED"/>
    <property type="match status" value="1"/>
</dbReference>
<evidence type="ECO:0000256" key="1">
    <source>
        <dbReference type="ARBA" id="ARBA00008857"/>
    </source>
</evidence>
<dbReference type="InterPro" id="IPR010998">
    <property type="entry name" value="Integrase_recombinase_N"/>
</dbReference>
<dbReference type="Gene3D" id="1.10.443.10">
    <property type="entry name" value="Intergrase catalytic core"/>
    <property type="match status" value="1"/>
</dbReference>